<reference evidence="1 2" key="1">
    <citation type="submission" date="2024-08" db="EMBL/GenBank/DDBJ databases">
        <title>Heavy metals resistant antinobacteria isolated from wastewater.</title>
        <authorList>
            <person name="Roman Ponce B."/>
            <person name="Blanco Mercado M.A."/>
            <person name="Avila Aldana I.N."/>
            <person name="Morales Arrieta S."/>
        </authorList>
    </citation>
    <scope>NUCLEOTIDE SEQUENCE [LARGE SCALE GENOMIC DNA]</scope>
    <source>
        <strain evidence="2">sma-1</strain>
    </source>
</reference>
<keyword evidence="2" id="KW-1185">Reference proteome</keyword>
<accession>A0ABV5EST9</accession>
<proteinExistence type="predicted"/>
<comment type="caution">
    <text evidence="1">The sequence shown here is derived from an EMBL/GenBank/DDBJ whole genome shotgun (WGS) entry which is preliminary data.</text>
</comment>
<dbReference type="Proteomes" id="UP001589643">
    <property type="component" value="Unassembled WGS sequence"/>
</dbReference>
<dbReference type="EMBL" id="JBHLHV010000001">
    <property type="protein sequence ID" value="MFB8893031.1"/>
    <property type="molecule type" value="Genomic_DNA"/>
</dbReference>
<name>A0ABV5EST9_9MICO</name>
<gene>
    <name evidence="1" type="ORF">AB7P39_09270</name>
</gene>
<protein>
    <submittedName>
        <fullName evidence="1">Uncharacterized protein</fullName>
    </submittedName>
</protein>
<evidence type="ECO:0000313" key="1">
    <source>
        <dbReference type="EMBL" id="MFB8893031.1"/>
    </source>
</evidence>
<evidence type="ECO:0000313" key="2">
    <source>
        <dbReference type="Proteomes" id="UP001589643"/>
    </source>
</evidence>
<dbReference type="RefSeq" id="WP_378718481.1">
    <property type="nucleotide sequence ID" value="NZ_JBHLHV010000001.1"/>
</dbReference>
<sequence length="106" mass="11617">MTDLDALVAETLGRSAPKPARSSSADARVEQLVSNVFGREVELPEEFGALSPEQLGRMERFAATHRITPEAAHSLLRCRTRTRAALAARDAKLDEMVINVRGGVFR</sequence>
<organism evidence="1 2">
    <name type="scientific">Microbacterium plantarum</name>
    <dbReference type="NCBI Taxonomy" id="1816425"/>
    <lineage>
        <taxon>Bacteria</taxon>
        <taxon>Bacillati</taxon>
        <taxon>Actinomycetota</taxon>
        <taxon>Actinomycetes</taxon>
        <taxon>Micrococcales</taxon>
        <taxon>Microbacteriaceae</taxon>
        <taxon>Microbacterium</taxon>
    </lineage>
</organism>